<comment type="subcellular location">
    <subcellularLocation>
        <location evidence="1">Secreted</location>
    </subcellularLocation>
</comment>
<reference evidence="4 5" key="1">
    <citation type="submission" date="2019-04" db="EMBL/GenBank/DDBJ databases">
        <authorList>
            <consortium name="DOE Joint Genome Institute"/>
            <person name="Mondo S."/>
            <person name="Kjaerbolling I."/>
            <person name="Vesth T."/>
            <person name="Frisvad J.C."/>
            <person name="Nybo J.L."/>
            <person name="Theobald S."/>
            <person name="Kildgaard S."/>
            <person name="Isbrandt T."/>
            <person name="Kuo A."/>
            <person name="Sato A."/>
            <person name="Lyhne E.K."/>
            <person name="Kogle M.E."/>
            <person name="Wiebenga A."/>
            <person name="Kun R.S."/>
            <person name="Lubbers R.J."/>
            <person name="Makela M.R."/>
            <person name="Barry K."/>
            <person name="Chovatia M."/>
            <person name="Clum A."/>
            <person name="Daum C."/>
            <person name="Haridas S."/>
            <person name="He G."/>
            <person name="LaButti K."/>
            <person name="Lipzen A."/>
            <person name="Riley R."/>
            <person name="Salamov A."/>
            <person name="Simmons B.A."/>
            <person name="Magnuson J.K."/>
            <person name="Henrissat B."/>
            <person name="Mortensen U.H."/>
            <person name="Larsen T.O."/>
            <person name="Devries R.P."/>
            <person name="Grigoriev I.V."/>
            <person name="Machida M."/>
            <person name="Baker S.E."/>
            <person name="Andersen M.R."/>
            <person name="Cantor M.N."/>
            <person name="Hua S.X."/>
        </authorList>
    </citation>
    <scope>NUCLEOTIDE SEQUENCE [LARGE SCALE GENOMIC DNA]</scope>
    <source>
        <strain evidence="4 5">CBS 119388</strain>
    </source>
</reference>
<dbReference type="InterPro" id="IPR012334">
    <property type="entry name" value="Pectin_lyas_fold"/>
</dbReference>
<dbReference type="EMBL" id="ML736892">
    <property type="protein sequence ID" value="KAE8397494.1"/>
    <property type="molecule type" value="Genomic_DNA"/>
</dbReference>
<dbReference type="GO" id="GO:0005576">
    <property type="term" value="C:extracellular region"/>
    <property type="evidence" value="ECO:0007669"/>
    <property type="project" value="UniProtKB-SubCell"/>
</dbReference>
<accession>A0A5N7CTL8</accession>
<dbReference type="RefSeq" id="XP_031934813.1">
    <property type="nucleotide sequence ID" value="XM_032088453.1"/>
</dbReference>
<dbReference type="GeneID" id="43673144"/>
<keyword evidence="3" id="KW-0732">Signal</keyword>
<evidence type="ECO:0000256" key="2">
    <source>
        <dbReference type="ARBA" id="ARBA00022525"/>
    </source>
</evidence>
<dbReference type="AlphaFoldDB" id="A0A5N7CTL8"/>
<dbReference type="Proteomes" id="UP000325579">
    <property type="component" value="Unassembled WGS sequence"/>
</dbReference>
<name>A0A5N7CTL8_9EURO</name>
<dbReference type="InterPro" id="IPR011050">
    <property type="entry name" value="Pectin_lyase_fold/virulence"/>
</dbReference>
<sequence>MNVASNKTILGDGNKGIIKVKGLRFNNGVSNIIFQNVQNSDLNPDETSYSAGCDGYTYWGFEMVGEADQITMQSCYIYKTAGRSPALSGGTPLHAVNNVWEKNNGHELEGGESTARGIFEGSVWINVSMIVGGYTGRLFNTPDSSSAGDYKTVLSRLAK</sequence>
<evidence type="ECO:0000313" key="4">
    <source>
        <dbReference type="EMBL" id="KAE8397494.1"/>
    </source>
</evidence>
<gene>
    <name evidence="4" type="ORF">BDV37DRAFT_289381</name>
</gene>
<evidence type="ECO:0000256" key="1">
    <source>
        <dbReference type="ARBA" id="ARBA00004613"/>
    </source>
</evidence>
<dbReference type="OrthoDB" id="1637350at2759"/>
<organism evidence="4 5">
    <name type="scientific">Aspergillus pseudonomiae</name>
    <dbReference type="NCBI Taxonomy" id="1506151"/>
    <lineage>
        <taxon>Eukaryota</taxon>
        <taxon>Fungi</taxon>
        <taxon>Dikarya</taxon>
        <taxon>Ascomycota</taxon>
        <taxon>Pezizomycotina</taxon>
        <taxon>Eurotiomycetes</taxon>
        <taxon>Eurotiomycetidae</taxon>
        <taxon>Eurotiales</taxon>
        <taxon>Aspergillaceae</taxon>
        <taxon>Aspergillus</taxon>
        <taxon>Aspergillus subgen. Circumdati</taxon>
    </lineage>
</organism>
<evidence type="ECO:0000313" key="5">
    <source>
        <dbReference type="Proteomes" id="UP000325579"/>
    </source>
</evidence>
<proteinExistence type="predicted"/>
<evidence type="ECO:0000256" key="3">
    <source>
        <dbReference type="ARBA" id="ARBA00022729"/>
    </source>
</evidence>
<protein>
    <submittedName>
        <fullName evidence="4">Pectin lyase fold/virulence factor</fullName>
    </submittedName>
</protein>
<dbReference type="GO" id="GO:0016829">
    <property type="term" value="F:lyase activity"/>
    <property type="evidence" value="ECO:0007669"/>
    <property type="project" value="UniProtKB-KW"/>
</dbReference>
<dbReference type="Gene3D" id="2.160.20.10">
    <property type="entry name" value="Single-stranded right-handed beta-helix, Pectin lyase-like"/>
    <property type="match status" value="2"/>
</dbReference>
<dbReference type="SUPFAM" id="SSF51126">
    <property type="entry name" value="Pectin lyase-like"/>
    <property type="match status" value="1"/>
</dbReference>
<keyword evidence="5" id="KW-1185">Reference proteome</keyword>
<keyword evidence="4" id="KW-0456">Lyase</keyword>
<keyword evidence="2" id="KW-0964">Secreted</keyword>